<dbReference type="RefSeq" id="WP_089285054.1">
    <property type="nucleotide sequence ID" value="NZ_FZOJ01000037.1"/>
</dbReference>
<dbReference type="InterPro" id="IPR036021">
    <property type="entry name" value="Tungsten_al_ferr_oxy-like_C"/>
</dbReference>
<gene>
    <name evidence="10" type="ORF">SAMN05446037_103712</name>
</gene>
<dbReference type="Pfam" id="PF01314">
    <property type="entry name" value="AFOR_C"/>
    <property type="match status" value="1"/>
</dbReference>
<name>A0A239JMK3_9FIRM</name>
<dbReference type="Gene3D" id="3.60.9.10">
    <property type="entry name" value="Aldehyde ferredoxin oxidoreductase, N-terminal domain"/>
    <property type="match status" value="1"/>
</dbReference>
<evidence type="ECO:0000256" key="2">
    <source>
        <dbReference type="ARBA" id="ARBA00011032"/>
    </source>
</evidence>
<dbReference type="Pfam" id="PF02730">
    <property type="entry name" value="AFOR_N"/>
    <property type="match status" value="1"/>
</dbReference>
<evidence type="ECO:0000259" key="9">
    <source>
        <dbReference type="SMART" id="SM00790"/>
    </source>
</evidence>
<evidence type="ECO:0000256" key="8">
    <source>
        <dbReference type="ARBA" id="ARBA00049934"/>
    </source>
</evidence>
<organism evidence="10 11">
    <name type="scientific">Anaerovirgula multivorans</name>
    <dbReference type="NCBI Taxonomy" id="312168"/>
    <lineage>
        <taxon>Bacteria</taxon>
        <taxon>Bacillati</taxon>
        <taxon>Bacillota</taxon>
        <taxon>Clostridia</taxon>
        <taxon>Peptostreptococcales</taxon>
        <taxon>Natronincolaceae</taxon>
        <taxon>Anaerovirgula</taxon>
    </lineage>
</organism>
<evidence type="ECO:0000256" key="3">
    <source>
        <dbReference type="ARBA" id="ARBA00022485"/>
    </source>
</evidence>
<dbReference type="InterPro" id="IPR013983">
    <property type="entry name" value="Ald_Fedxn_OxRdtase_N"/>
</dbReference>
<comment type="cofactor">
    <cofactor evidence="1">
        <name>[4Fe-4S] cluster</name>
        <dbReference type="ChEBI" id="CHEBI:49883"/>
    </cofactor>
</comment>
<dbReference type="InterPro" id="IPR013984">
    <property type="entry name" value="Ald_Fedxn_OxRdtase_dom2"/>
</dbReference>
<dbReference type="InterPro" id="IPR036503">
    <property type="entry name" value="Ald_Fedxn_OxRdtase_N_sf"/>
</dbReference>
<dbReference type="OrthoDB" id="9763894at2"/>
<dbReference type="AlphaFoldDB" id="A0A239JMK3"/>
<dbReference type="SUPFAM" id="SSF56228">
    <property type="entry name" value="Aldehyde ferredoxin oxidoreductase, N-terminal domain"/>
    <property type="match status" value="1"/>
</dbReference>
<evidence type="ECO:0000313" key="10">
    <source>
        <dbReference type="EMBL" id="SNT07077.1"/>
    </source>
</evidence>
<proteinExistence type="inferred from homology"/>
<evidence type="ECO:0000256" key="7">
    <source>
        <dbReference type="ARBA" id="ARBA00023014"/>
    </source>
</evidence>
<comment type="cofactor">
    <cofactor evidence="8">
        <name>tungstopterin</name>
        <dbReference type="ChEBI" id="CHEBI:30402"/>
    </cofactor>
</comment>
<evidence type="ECO:0000256" key="5">
    <source>
        <dbReference type="ARBA" id="ARBA00023002"/>
    </source>
</evidence>
<dbReference type="PANTHER" id="PTHR30038:SF0">
    <property type="entry name" value="TUNGSTEN-CONTAINING ALDEHYDE FERREDOXIN OXIDOREDUCTASE"/>
    <property type="match status" value="1"/>
</dbReference>
<dbReference type="InterPro" id="IPR001203">
    <property type="entry name" value="OxRdtase_Ald_Fedxn_C"/>
</dbReference>
<dbReference type="GO" id="GO:0046872">
    <property type="term" value="F:metal ion binding"/>
    <property type="evidence" value="ECO:0007669"/>
    <property type="project" value="UniProtKB-KW"/>
</dbReference>
<evidence type="ECO:0000256" key="4">
    <source>
        <dbReference type="ARBA" id="ARBA00022723"/>
    </source>
</evidence>
<dbReference type="InterPro" id="IPR013985">
    <property type="entry name" value="Ald_Fedxn_OxRdtase_dom3"/>
</dbReference>
<evidence type="ECO:0000313" key="11">
    <source>
        <dbReference type="Proteomes" id="UP000198304"/>
    </source>
</evidence>
<evidence type="ECO:0000256" key="1">
    <source>
        <dbReference type="ARBA" id="ARBA00001966"/>
    </source>
</evidence>
<reference evidence="10 11" key="1">
    <citation type="submission" date="2017-06" db="EMBL/GenBank/DDBJ databases">
        <authorList>
            <person name="Kim H.J."/>
            <person name="Triplett B.A."/>
        </authorList>
    </citation>
    <scope>NUCLEOTIDE SEQUENCE [LARGE SCALE GENOMIC DNA]</scope>
    <source>
        <strain evidence="10 11">SCA</strain>
    </source>
</reference>
<dbReference type="SMART" id="SM00790">
    <property type="entry name" value="AFOR_N"/>
    <property type="match status" value="1"/>
</dbReference>
<keyword evidence="5" id="KW-0560">Oxidoreductase</keyword>
<dbReference type="GO" id="GO:0016625">
    <property type="term" value="F:oxidoreductase activity, acting on the aldehyde or oxo group of donors, iron-sulfur protein as acceptor"/>
    <property type="evidence" value="ECO:0007669"/>
    <property type="project" value="InterPro"/>
</dbReference>
<evidence type="ECO:0000256" key="6">
    <source>
        <dbReference type="ARBA" id="ARBA00023004"/>
    </source>
</evidence>
<dbReference type="Proteomes" id="UP000198304">
    <property type="component" value="Unassembled WGS sequence"/>
</dbReference>
<dbReference type="SUPFAM" id="SSF48310">
    <property type="entry name" value="Aldehyde ferredoxin oxidoreductase, C-terminal domains"/>
    <property type="match status" value="1"/>
</dbReference>
<keyword evidence="11" id="KW-1185">Reference proteome</keyword>
<keyword evidence="7" id="KW-0411">Iron-sulfur</keyword>
<comment type="similarity">
    <text evidence="2">Belongs to the AOR/FOR family.</text>
</comment>
<feature type="domain" description="Aldehyde ferredoxin oxidoreductase N-terminal" evidence="9">
    <location>
        <begin position="1"/>
        <end position="208"/>
    </location>
</feature>
<keyword evidence="4" id="KW-0479">Metal-binding</keyword>
<dbReference type="GO" id="GO:0051539">
    <property type="term" value="F:4 iron, 4 sulfur cluster binding"/>
    <property type="evidence" value="ECO:0007669"/>
    <property type="project" value="UniProtKB-KW"/>
</dbReference>
<keyword evidence="3" id="KW-0004">4Fe-4S</keyword>
<dbReference type="PANTHER" id="PTHR30038">
    <property type="entry name" value="ALDEHYDE FERREDOXIN OXIDOREDUCTASE"/>
    <property type="match status" value="1"/>
</dbReference>
<protein>
    <submittedName>
        <fullName evidence="10">Aldehyde:ferredoxin oxidoreductase</fullName>
    </submittedName>
</protein>
<dbReference type="EMBL" id="FZOJ01000037">
    <property type="protein sequence ID" value="SNT07077.1"/>
    <property type="molecule type" value="Genomic_DNA"/>
</dbReference>
<sequence length="576" mass="61519">MADKIIRVNMSTKEISVKDLEERFTHLGGRGLTSQIVYEEVRPTCNPLGEENKLIFSPGLLTGTMAPSSGRLSIGGKSPLTKGIKESNAGGIAGQKMANLGIRAIVVEGLPMEVDLQVLIVNDEGVKLQHSPELKGKGCYETTDILRQQYGDKAAVCCIGPAGEMLMTSAGIATSDTEGNASRFAARGGLGAVMGSKGLKAIVIETSKKRSAKIHDEESFKKAAKKFTAMLQNHPVTGEGLTKYGTNILMNIINEAGGLPTKNFATGRFEHADPIGGETLAKIAEERGGSATHRCMPGCVIGCSNEYPLPSGKTISPIEYETAWAFGAHCEVSSLDDIGELNWLSNDLGLDTIETGGTLGVLMEAGIIPWGDGKKALEALEEVGKGSPLGRIIGQGSVFAGQAFGITRIAAVKGQHMPAYDPRGIKGIGVTYATTPMGADHTAGYCITANILKVGGIVDPLKREGQLDLSRNLQIASTLIDSTGFCLFVAFAILDNEDAMPTIVEMLNTRFGWSLSVEDALALGKRTLKVERDFNVQAGFTKEHDRLPEFLMKEKLAPHDIHFDIGEEELDAFYNF</sequence>
<accession>A0A239JMK3</accession>
<dbReference type="Gene3D" id="1.10.569.10">
    <property type="entry name" value="Aldehyde Ferredoxin Oxidoreductase Protein, subunit A, domain 2"/>
    <property type="match status" value="1"/>
</dbReference>
<dbReference type="Gene3D" id="1.10.599.10">
    <property type="entry name" value="Aldehyde Ferredoxin Oxidoreductase Protein, subunit A, domain 3"/>
    <property type="match status" value="1"/>
</dbReference>
<dbReference type="InterPro" id="IPR051919">
    <property type="entry name" value="W-dependent_AOR"/>
</dbReference>
<keyword evidence="6" id="KW-0408">Iron</keyword>
<dbReference type="GO" id="GO:0009055">
    <property type="term" value="F:electron transfer activity"/>
    <property type="evidence" value="ECO:0007669"/>
    <property type="project" value="InterPro"/>
</dbReference>